<gene>
    <name evidence="1" type="ORF">E0946_06855</name>
</gene>
<keyword evidence="2" id="KW-1185">Reference proteome</keyword>
<sequence length="377" mass="44314">MSDFPSKNDPKIVAPSENTSSKPQPQKDKNKDSSKNKSKHPTNRKVIPIIMSLILVLLLSKTTLNAQMEVSISTGITYSDNVFHLSDYDINRWKQGHPNLDFVNTTDDLTLMLQADLAYPFRYQWWKFIPSVTAKVSQNISNPDKQRQDILMRFRVERYYWNFTALYGYYPYIYVRNYIDSDGTGESEKYSYERNLYRGDLNVKPFKNTTIQFHGRYEEYFYNQYWTEYDANATTLGLGARYSFPAFSMGASYNWRVLDNYNHDAEDASYESDIYKGDIRLKKTPLSASKPKGAAFYPELAMSYEERFYQSDDPRYGGRVDRIYNTNAALNFLLNEQWNIKLDYTHTFRNIESPVEEIRLTKEYSENKFSLTAKYSF</sequence>
<name>A0AC61QHP2_9BACT</name>
<accession>A0AC61QHP2</accession>
<organism evidence="1 2">
    <name type="scientific">Candidatus Syntrophosphaera thermopropionivorans</name>
    <dbReference type="NCBI Taxonomy" id="2593015"/>
    <lineage>
        <taxon>Bacteria</taxon>
        <taxon>Pseudomonadati</taxon>
        <taxon>Candidatus Cloacimonadota</taxon>
        <taxon>Candidatus Cloacimonadia</taxon>
        <taxon>Candidatus Cloacimonadales</taxon>
        <taxon>Candidatus Cloacimonadaceae</taxon>
        <taxon>Candidatus Syntrophosphaera</taxon>
    </lineage>
</organism>
<proteinExistence type="predicted"/>
<comment type="caution">
    <text evidence="1">The sequence shown here is derived from an EMBL/GenBank/DDBJ whole genome shotgun (WGS) entry which is preliminary data.</text>
</comment>
<reference evidence="1" key="1">
    <citation type="submission" date="2019-03" db="EMBL/GenBank/DDBJ databases">
        <title>Candidatus Syntrophosphaera thermopropionivorans: a novel player in syntrophic propionate oxidation during anaerobic digestion.</title>
        <authorList>
            <person name="Dyksma S."/>
        </authorList>
    </citation>
    <scope>NUCLEOTIDE SEQUENCE</scope>
    <source>
        <strain evidence="1">W5</strain>
    </source>
</reference>
<protein>
    <submittedName>
        <fullName evidence="1">Uncharacterized protein</fullName>
    </submittedName>
</protein>
<dbReference type="EMBL" id="SMOG01000034">
    <property type="protein sequence ID" value="TDF72472.1"/>
    <property type="molecule type" value="Genomic_DNA"/>
</dbReference>
<evidence type="ECO:0000313" key="2">
    <source>
        <dbReference type="Proteomes" id="UP000294588"/>
    </source>
</evidence>
<evidence type="ECO:0000313" key="1">
    <source>
        <dbReference type="EMBL" id="TDF72472.1"/>
    </source>
</evidence>
<dbReference type="Proteomes" id="UP000294588">
    <property type="component" value="Unassembled WGS sequence"/>
</dbReference>